<organism evidence="2 3">
    <name type="scientific">Streptosporangium algeriense</name>
    <dbReference type="NCBI Taxonomy" id="1682748"/>
    <lineage>
        <taxon>Bacteria</taxon>
        <taxon>Bacillati</taxon>
        <taxon>Actinomycetota</taxon>
        <taxon>Actinomycetes</taxon>
        <taxon>Streptosporangiales</taxon>
        <taxon>Streptosporangiaceae</taxon>
        <taxon>Streptosporangium</taxon>
    </lineage>
</organism>
<dbReference type="PROSITE" id="PS50943">
    <property type="entry name" value="HTH_CROC1"/>
    <property type="match status" value="1"/>
</dbReference>
<dbReference type="EMBL" id="JBHTHX010000077">
    <property type="protein sequence ID" value="MFD0883822.1"/>
    <property type="molecule type" value="Genomic_DNA"/>
</dbReference>
<dbReference type="Pfam" id="PF13560">
    <property type="entry name" value="HTH_31"/>
    <property type="match status" value="1"/>
</dbReference>
<dbReference type="Gene3D" id="1.10.260.40">
    <property type="entry name" value="lambda repressor-like DNA-binding domains"/>
    <property type="match status" value="1"/>
</dbReference>
<proteinExistence type="predicted"/>
<dbReference type="Gene3D" id="1.25.40.10">
    <property type="entry name" value="Tetratricopeptide repeat domain"/>
    <property type="match status" value="1"/>
</dbReference>
<sequence length="429" mass="46657">MSRPPKPVDPAASPWHLLGATIQQWREAAGMAQRELGERVHVDNTMISAWEHAAARPDVSVIEVIDRVLGAKGSLVALHAVVAELDRLRTLAEKGKLAEGDGVDRRKLLQLAAGTALGTLGVAGEPVRRLLDLSMGESGFRSLEEWDLACADHLHALRTRRSAQVAADVLVDLATLREQMDFSSPTETTALHRTTAALSMIHANALTGLGEHSAAIRWWRTARQAADVSGDLRLRLLSRGEEAGHGLYGQRAPETVLRLTQSAERIAGGPTVDLLVDQGKALSLLGRHAEARAAMEACLRLAEKGVPADDHGFWRENILYFAQSWVHSAMGDDAGADRAQERVLRTTSSYVYRANIVLHRAWSTVVQGGVDEGVRQAATEIDRLPSAYRDTHILETGRMLLRAVPVEHQDRPAVGELRELLTAGTPRSA</sequence>
<dbReference type="SUPFAM" id="SSF47413">
    <property type="entry name" value="lambda repressor-like DNA-binding domains"/>
    <property type="match status" value="1"/>
</dbReference>
<name>A0ABW3DMH2_9ACTN</name>
<evidence type="ECO:0000313" key="3">
    <source>
        <dbReference type="Proteomes" id="UP001597024"/>
    </source>
</evidence>
<dbReference type="InterPro" id="IPR011990">
    <property type="entry name" value="TPR-like_helical_dom_sf"/>
</dbReference>
<keyword evidence="3" id="KW-1185">Reference proteome</keyword>
<evidence type="ECO:0000259" key="1">
    <source>
        <dbReference type="PROSITE" id="PS50943"/>
    </source>
</evidence>
<dbReference type="Proteomes" id="UP001597024">
    <property type="component" value="Unassembled WGS sequence"/>
</dbReference>
<comment type="caution">
    <text evidence="2">The sequence shown here is derived from an EMBL/GenBank/DDBJ whole genome shotgun (WGS) entry which is preliminary data.</text>
</comment>
<dbReference type="SUPFAM" id="SSF48452">
    <property type="entry name" value="TPR-like"/>
    <property type="match status" value="1"/>
</dbReference>
<accession>A0ABW3DMH2</accession>
<reference evidence="3" key="1">
    <citation type="journal article" date="2019" name="Int. J. Syst. Evol. Microbiol.">
        <title>The Global Catalogue of Microorganisms (GCM) 10K type strain sequencing project: providing services to taxonomists for standard genome sequencing and annotation.</title>
        <authorList>
            <consortium name="The Broad Institute Genomics Platform"/>
            <consortium name="The Broad Institute Genome Sequencing Center for Infectious Disease"/>
            <person name="Wu L."/>
            <person name="Ma J."/>
        </authorList>
    </citation>
    <scope>NUCLEOTIDE SEQUENCE [LARGE SCALE GENOMIC DNA]</scope>
    <source>
        <strain evidence="3">CCUG 62974</strain>
    </source>
</reference>
<dbReference type="CDD" id="cd00093">
    <property type="entry name" value="HTH_XRE"/>
    <property type="match status" value="1"/>
</dbReference>
<evidence type="ECO:0000313" key="2">
    <source>
        <dbReference type="EMBL" id="MFD0883822.1"/>
    </source>
</evidence>
<dbReference type="InterPro" id="IPR010982">
    <property type="entry name" value="Lambda_DNA-bd_dom_sf"/>
</dbReference>
<gene>
    <name evidence="2" type="ORF">ACFQ08_04530</name>
</gene>
<dbReference type="InterPro" id="IPR001387">
    <property type="entry name" value="Cro/C1-type_HTH"/>
</dbReference>
<protein>
    <submittedName>
        <fullName evidence="2">Helix-turn-helix domain-containing protein</fullName>
    </submittedName>
</protein>
<dbReference type="SMART" id="SM00530">
    <property type="entry name" value="HTH_XRE"/>
    <property type="match status" value="1"/>
</dbReference>
<feature type="domain" description="HTH cro/C1-type" evidence="1">
    <location>
        <begin position="22"/>
        <end position="78"/>
    </location>
</feature>